<evidence type="ECO:0000256" key="1">
    <source>
        <dbReference type="ARBA" id="ARBA00023235"/>
    </source>
</evidence>
<dbReference type="InterPro" id="IPR036237">
    <property type="entry name" value="Xyl_isomerase-like_sf"/>
</dbReference>
<protein>
    <submittedName>
        <fullName evidence="4">Hydroxypyruvate isomerase family protein</fullName>
    </submittedName>
</protein>
<dbReference type="RefSeq" id="WP_223467532.1">
    <property type="nucleotide sequence ID" value="NZ_JAFBIL020000002.1"/>
</dbReference>
<comment type="similarity">
    <text evidence="2">Belongs to the hyi family.</text>
</comment>
<dbReference type="NCBIfam" id="NF043033">
    <property type="entry name" value="OxoTetrIsom"/>
    <property type="match status" value="1"/>
</dbReference>
<reference evidence="4 5" key="1">
    <citation type="submission" date="2021-08" db="EMBL/GenBank/DDBJ databases">
        <title>Massilia sp. R798.</title>
        <authorList>
            <person name="Baek J.H."/>
            <person name="Jung H.S."/>
            <person name="Kim K.R."/>
            <person name="Jeon C.O."/>
        </authorList>
    </citation>
    <scope>NUCLEOTIDE SEQUENCE [LARGE SCALE GENOMIC DNA]</scope>
    <source>
        <strain evidence="4 5">R798</strain>
    </source>
</reference>
<feature type="domain" description="Xylose isomerase-like TIM barrel" evidence="3">
    <location>
        <begin position="21"/>
        <end position="253"/>
    </location>
</feature>
<keyword evidence="1 2" id="KW-0413">Isomerase</keyword>
<evidence type="ECO:0000259" key="3">
    <source>
        <dbReference type="Pfam" id="PF01261"/>
    </source>
</evidence>
<dbReference type="GO" id="GO:0016853">
    <property type="term" value="F:isomerase activity"/>
    <property type="evidence" value="ECO:0007669"/>
    <property type="project" value="UniProtKB-KW"/>
</dbReference>
<evidence type="ECO:0000313" key="4">
    <source>
        <dbReference type="EMBL" id="MBZ2207047.1"/>
    </source>
</evidence>
<evidence type="ECO:0000256" key="2">
    <source>
        <dbReference type="PIRNR" id="PIRNR006241"/>
    </source>
</evidence>
<comment type="caution">
    <text evidence="4">The sequence shown here is derived from an EMBL/GenBank/DDBJ whole genome shotgun (WGS) entry which is preliminary data.</text>
</comment>
<name>A0ABS7SMX8_9BURK</name>
<sequence>MPKFAANLSTMFTEVALLDRFAAARECGFDAVEFQFPYAFVPGQLAERIDRAGQHLVMFNMPPGDPVAGDRGMACDPGRVDEFQESVDLALEYAVALGVRQLHCMAGIVPPGVSRAQARDTFLGNLKFAAEQLHPRAMRVLIEPINSYDVPGYFLNGTQQAADIIADCGAPNLFLQYDIYHTHRMEGGVRESLRALFPLIRHVQFADAPGRHQPGTGEIDFPALFALLDELGYDGHVGCEYSPTGDTASSLAWRGQLLSGTLQG</sequence>
<gene>
    <name evidence="4" type="ORF">I4X03_007220</name>
</gene>
<dbReference type="PIRSF" id="PIRSF006241">
    <property type="entry name" value="HyI"/>
    <property type="match status" value="1"/>
</dbReference>
<accession>A0ABS7SMX8</accession>
<dbReference type="Gene3D" id="3.20.20.150">
    <property type="entry name" value="Divalent-metal-dependent TIM barrel enzymes"/>
    <property type="match status" value="1"/>
</dbReference>
<dbReference type="Pfam" id="PF01261">
    <property type="entry name" value="AP_endonuc_2"/>
    <property type="match status" value="1"/>
</dbReference>
<dbReference type="InterPro" id="IPR050417">
    <property type="entry name" value="Sugar_Epim/Isomerase"/>
</dbReference>
<evidence type="ECO:0000313" key="5">
    <source>
        <dbReference type="Proteomes" id="UP000809349"/>
    </source>
</evidence>
<dbReference type="InterPro" id="IPR026040">
    <property type="entry name" value="HyI-like"/>
</dbReference>
<dbReference type="SUPFAM" id="SSF51658">
    <property type="entry name" value="Xylose isomerase-like"/>
    <property type="match status" value="1"/>
</dbReference>
<dbReference type="PANTHER" id="PTHR43489:SF6">
    <property type="entry name" value="HYDROXYPYRUVATE ISOMERASE-RELATED"/>
    <property type="match status" value="1"/>
</dbReference>
<dbReference type="InterPro" id="IPR053398">
    <property type="entry name" value="HPT_OtnI_isomerases"/>
</dbReference>
<dbReference type="Proteomes" id="UP000809349">
    <property type="component" value="Unassembled WGS sequence"/>
</dbReference>
<dbReference type="PANTHER" id="PTHR43489">
    <property type="entry name" value="ISOMERASE"/>
    <property type="match status" value="1"/>
</dbReference>
<proteinExistence type="inferred from homology"/>
<organism evidence="4 5">
    <name type="scientific">Massilia soli</name>
    <dbReference type="NCBI Taxonomy" id="2792854"/>
    <lineage>
        <taxon>Bacteria</taxon>
        <taxon>Pseudomonadati</taxon>
        <taxon>Pseudomonadota</taxon>
        <taxon>Betaproteobacteria</taxon>
        <taxon>Burkholderiales</taxon>
        <taxon>Oxalobacteraceae</taxon>
        <taxon>Telluria group</taxon>
        <taxon>Massilia</taxon>
    </lineage>
</organism>
<dbReference type="InterPro" id="IPR013022">
    <property type="entry name" value="Xyl_isomerase-like_TIM-brl"/>
</dbReference>
<keyword evidence="5" id="KW-1185">Reference proteome</keyword>
<dbReference type="EMBL" id="JAFBIL020000002">
    <property type="protein sequence ID" value="MBZ2207047.1"/>
    <property type="molecule type" value="Genomic_DNA"/>
</dbReference>